<dbReference type="RefSeq" id="WP_084193283.1">
    <property type="nucleotide sequence ID" value="NZ_FQXZ01000014.1"/>
</dbReference>
<reference evidence="5 6" key="1">
    <citation type="submission" date="2016-11" db="EMBL/GenBank/DDBJ databases">
        <authorList>
            <person name="Jaros S."/>
            <person name="Januszkiewicz K."/>
            <person name="Wedrychowicz H."/>
        </authorList>
    </citation>
    <scope>NUCLEOTIDE SEQUENCE [LARGE SCALE GENOMIC DNA]</scope>
    <source>
        <strain evidence="5 6">CECT 7868</strain>
    </source>
</reference>
<evidence type="ECO:0000259" key="4">
    <source>
        <dbReference type="SMART" id="SM00382"/>
    </source>
</evidence>
<dbReference type="GO" id="GO:0006508">
    <property type="term" value="P:proteolysis"/>
    <property type="evidence" value="ECO:0007669"/>
    <property type="project" value="UniProtKB-KW"/>
</dbReference>
<evidence type="ECO:0000313" key="6">
    <source>
        <dbReference type="Proteomes" id="UP000184608"/>
    </source>
</evidence>
<comment type="similarity">
    <text evidence="1">Belongs to the AAA ATPase family.</text>
</comment>
<protein>
    <submittedName>
        <fullName evidence="5">ATP-dependent zinc metalloprotease FtsH 3</fullName>
        <ecNumber evidence="5">3.4.24.-</ecNumber>
    </submittedName>
</protein>
<dbReference type="GO" id="GO:0005524">
    <property type="term" value="F:ATP binding"/>
    <property type="evidence" value="ECO:0007669"/>
    <property type="project" value="UniProtKB-KW"/>
</dbReference>
<keyword evidence="5" id="KW-0378">Hydrolase</keyword>
<dbReference type="Pfam" id="PF00004">
    <property type="entry name" value="AAA"/>
    <property type="match status" value="1"/>
</dbReference>
<organism evidence="5 6">
    <name type="scientific">Vibrio aerogenes CECT 7868</name>
    <dbReference type="NCBI Taxonomy" id="1216006"/>
    <lineage>
        <taxon>Bacteria</taxon>
        <taxon>Pseudomonadati</taxon>
        <taxon>Pseudomonadota</taxon>
        <taxon>Gammaproteobacteria</taxon>
        <taxon>Vibrionales</taxon>
        <taxon>Vibrionaceae</taxon>
        <taxon>Vibrio</taxon>
    </lineage>
</organism>
<dbReference type="PANTHER" id="PTHR23073">
    <property type="entry name" value="26S PROTEASOME REGULATORY SUBUNIT"/>
    <property type="match status" value="1"/>
</dbReference>
<dbReference type="InterPro" id="IPR027417">
    <property type="entry name" value="P-loop_NTPase"/>
</dbReference>
<sequence>MRGLAESNALTESHVLNESHVVADLRPTSDPSGCSSAEQNILALYLETGWLMQVISQVICSYLKQEGHEHHWLEIEPPSLEPGSSLYADCLIEWQLNTFERLALALVIAPTIRPDALDYFFGLNGMIDRPFTEFGGVTDKAFGGFLPTGQTLNFLLSANNPEWHLHTRNILCSKHRLMAEQVTELLPVEAGLPRWSGVYQLSDQWLNYFITGERKRPEHSTSFPAHLLETPLSWEELVLDYRVMDKIEEIRAWLAHGKTLMEEWQLSHKVKPGYRAVFSGPPGTGKTLTAALLGKSTGRDVYRVDLSMVVSKYIGETEKNLSRLFDAASYKEWILFFDEGDALFGKRTEASSSNDRHANQLTGYLLQKIEDFPGTVIIATNLKSNMDEAFTRRFQSMVQFTIPGPEERLQLWHNAFRGVCELDASVDFTEVAEKFEMAGGQIINVLRQCALTAIRRGERVVYQDDILDSIRQEFRKENKLIV</sequence>
<gene>
    <name evidence="5" type="primary">ftsH3</name>
    <name evidence="5" type="ORF">VA7868_01475</name>
</gene>
<dbReference type="CDD" id="cd19481">
    <property type="entry name" value="RecA-like_protease"/>
    <property type="match status" value="1"/>
</dbReference>
<dbReference type="OrthoDB" id="9809379at2"/>
<dbReference type="GO" id="GO:0016887">
    <property type="term" value="F:ATP hydrolysis activity"/>
    <property type="evidence" value="ECO:0007669"/>
    <property type="project" value="InterPro"/>
</dbReference>
<proteinExistence type="inferred from homology"/>
<dbReference type="EC" id="3.4.24.-" evidence="5"/>
<evidence type="ECO:0000256" key="1">
    <source>
        <dbReference type="ARBA" id="ARBA00006914"/>
    </source>
</evidence>
<accession>A0A1M5Y4E7</accession>
<dbReference type="Gene3D" id="3.40.50.300">
    <property type="entry name" value="P-loop containing nucleotide triphosphate hydrolases"/>
    <property type="match status" value="1"/>
</dbReference>
<dbReference type="Proteomes" id="UP000184608">
    <property type="component" value="Unassembled WGS sequence"/>
</dbReference>
<dbReference type="STRING" id="1216006.VA7868_01475"/>
<dbReference type="EMBL" id="FQXZ01000014">
    <property type="protein sequence ID" value="SHI06684.1"/>
    <property type="molecule type" value="Genomic_DNA"/>
</dbReference>
<dbReference type="InterPro" id="IPR050221">
    <property type="entry name" value="26S_Proteasome_ATPase"/>
</dbReference>
<feature type="domain" description="AAA+ ATPase" evidence="4">
    <location>
        <begin position="272"/>
        <end position="404"/>
    </location>
</feature>
<dbReference type="AlphaFoldDB" id="A0A1M5Y4E7"/>
<dbReference type="SMART" id="SM00382">
    <property type="entry name" value="AAA"/>
    <property type="match status" value="1"/>
</dbReference>
<keyword evidence="5" id="KW-0482">Metalloprotease</keyword>
<keyword evidence="5" id="KW-0645">Protease</keyword>
<keyword evidence="6" id="KW-1185">Reference proteome</keyword>
<dbReference type="InterPro" id="IPR003593">
    <property type="entry name" value="AAA+_ATPase"/>
</dbReference>
<dbReference type="SUPFAM" id="SSF52540">
    <property type="entry name" value="P-loop containing nucleoside triphosphate hydrolases"/>
    <property type="match status" value="1"/>
</dbReference>
<evidence type="ECO:0000256" key="3">
    <source>
        <dbReference type="ARBA" id="ARBA00022840"/>
    </source>
</evidence>
<dbReference type="GO" id="GO:0008237">
    <property type="term" value="F:metallopeptidase activity"/>
    <property type="evidence" value="ECO:0007669"/>
    <property type="project" value="UniProtKB-KW"/>
</dbReference>
<evidence type="ECO:0000313" key="5">
    <source>
        <dbReference type="EMBL" id="SHI06684.1"/>
    </source>
</evidence>
<name>A0A1M5Y4E7_9VIBR</name>
<keyword evidence="3" id="KW-0067">ATP-binding</keyword>
<evidence type="ECO:0000256" key="2">
    <source>
        <dbReference type="ARBA" id="ARBA00022741"/>
    </source>
</evidence>
<dbReference type="InterPro" id="IPR003959">
    <property type="entry name" value="ATPase_AAA_core"/>
</dbReference>
<keyword evidence="2" id="KW-0547">Nucleotide-binding</keyword>